<accession>W8GTC3</accession>
<evidence type="ECO:0000313" key="1">
    <source>
        <dbReference type="EMBL" id="AHK22680.1"/>
    </source>
</evidence>
<dbReference type="eggNOG" id="COG0510">
    <property type="taxonomic scope" value="Bacteria"/>
</dbReference>
<dbReference type="STRING" id="1427984.X271_00594"/>
<evidence type="ECO:0000313" key="2">
    <source>
        <dbReference type="Proteomes" id="UP000019450"/>
    </source>
</evidence>
<dbReference type="Proteomes" id="UP000019450">
    <property type="component" value="Chromosome"/>
</dbReference>
<dbReference type="EMBL" id="CP006932">
    <property type="protein sequence ID" value="AHK22680.1"/>
    <property type="molecule type" value="Genomic_DNA"/>
</dbReference>
<dbReference type="OrthoDB" id="396476at2"/>
<proteinExistence type="predicted"/>
<gene>
    <name evidence="1" type="ORF">X271_00594</name>
</gene>
<dbReference type="KEGG" id="hcr:X271_00594"/>
<keyword evidence="1" id="KW-0548">Nucleotidyltransferase</keyword>
<sequence length="258" mass="30911">MERNEKIIKKDKTWIKDKIGLSNNVYFKDKIICKFFVNNEFTKIYQNQEILILKELKVFNSLEIGKNYFCAEKIDHKPFFIDNVNDKILINCAKEIKSLHDIKINKNTKIKAPNFLDTWNFLNKQEKILQYKDENLILKEGLKIINKDLCYANNDIVDGNILILKDDQIKIIDYEYGGLNSKYFDLASFVVKRKLTKKQEEIFLNTYIKLTSNFDFKKFKIARIFTAYFWAKWARYKYQETNQKIYAEIADWLILRGE</sequence>
<reference evidence="1 2" key="1">
    <citation type="journal article" date="2014" name="Genome Biol. Evol.">
        <title>Phylogenomics of "Candidatus Hepatoplasma crinochetorum," a Lineage of Mollicutes Associated with Noninsect Arthropods.</title>
        <authorList>
            <person name="Leclercq S."/>
            <person name="Dittmer J."/>
            <person name="Bouchon D."/>
            <person name="Cordaux R."/>
        </authorList>
    </citation>
    <scope>NUCLEOTIDE SEQUENCE [LARGE SCALE GENOMIC DNA]</scope>
    <source>
        <strain evidence="1 2">Av</strain>
    </source>
</reference>
<keyword evidence="2" id="KW-1185">Reference proteome</keyword>
<organism evidence="1 2">
    <name type="scientific">Candidatus Hepatoplasma crinochetorum Av</name>
    <dbReference type="NCBI Taxonomy" id="1427984"/>
    <lineage>
        <taxon>Bacteria</taxon>
        <taxon>Bacillati</taxon>
        <taxon>Mycoplasmatota</taxon>
        <taxon>Mollicutes</taxon>
        <taxon>Candidatus Hepatoplasmataceae</taxon>
        <taxon>Candidatus Hepatoplasma</taxon>
    </lineage>
</organism>
<dbReference type="GO" id="GO:0016779">
    <property type="term" value="F:nucleotidyltransferase activity"/>
    <property type="evidence" value="ECO:0007669"/>
    <property type="project" value="UniProtKB-KW"/>
</dbReference>
<dbReference type="AlphaFoldDB" id="W8GTC3"/>
<keyword evidence="1" id="KW-0808">Transferase</keyword>
<dbReference type="InterPro" id="IPR011009">
    <property type="entry name" value="Kinase-like_dom_sf"/>
</dbReference>
<dbReference type="HOGENOM" id="CLU_055115_1_1_14"/>
<dbReference type="Gene3D" id="3.90.1200.10">
    <property type="match status" value="1"/>
</dbReference>
<dbReference type="Pfam" id="PF01633">
    <property type="entry name" value="Choline_kinase"/>
    <property type="match status" value="1"/>
</dbReference>
<name>W8GTC3_9MOLU</name>
<dbReference type="SUPFAM" id="SSF56112">
    <property type="entry name" value="Protein kinase-like (PK-like)"/>
    <property type="match status" value="1"/>
</dbReference>
<protein>
    <submittedName>
        <fullName evidence="1">CTP:phosphocholine cytidylyltransferase</fullName>
    </submittedName>
</protein>
<dbReference type="RefSeq" id="WP_025208966.1">
    <property type="nucleotide sequence ID" value="NZ_CP006932.1"/>
</dbReference>